<keyword evidence="3 5" id="KW-1133">Transmembrane helix</keyword>
<evidence type="ECO:0000256" key="5">
    <source>
        <dbReference type="SAM" id="Phobius"/>
    </source>
</evidence>
<evidence type="ECO:0000256" key="4">
    <source>
        <dbReference type="ARBA" id="ARBA00023136"/>
    </source>
</evidence>
<dbReference type="InterPro" id="IPR049453">
    <property type="entry name" value="Memb_transporter_dom"/>
</dbReference>
<organism evidence="7 8">
    <name type="scientific">Dinghuibacter silviterrae</name>
    <dbReference type="NCBI Taxonomy" id="1539049"/>
    <lineage>
        <taxon>Bacteria</taxon>
        <taxon>Pseudomonadati</taxon>
        <taxon>Bacteroidota</taxon>
        <taxon>Chitinophagia</taxon>
        <taxon>Chitinophagales</taxon>
        <taxon>Chitinophagaceae</taxon>
        <taxon>Dinghuibacter</taxon>
    </lineage>
</organism>
<name>A0A4R8DHY8_9BACT</name>
<reference evidence="7 8" key="1">
    <citation type="submission" date="2019-03" db="EMBL/GenBank/DDBJ databases">
        <title>Genomic Encyclopedia of Type Strains, Phase IV (KMG-IV): sequencing the most valuable type-strain genomes for metagenomic binning, comparative biology and taxonomic classification.</title>
        <authorList>
            <person name="Goeker M."/>
        </authorList>
    </citation>
    <scope>NUCLEOTIDE SEQUENCE [LARGE SCALE GENOMIC DNA]</scope>
    <source>
        <strain evidence="7 8">DSM 100059</strain>
    </source>
</reference>
<feature type="transmembrane region" description="Helical" evidence="5">
    <location>
        <begin position="67"/>
        <end position="94"/>
    </location>
</feature>
<dbReference type="Proteomes" id="UP000294498">
    <property type="component" value="Unassembled WGS sequence"/>
</dbReference>
<evidence type="ECO:0000256" key="2">
    <source>
        <dbReference type="ARBA" id="ARBA00022692"/>
    </source>
</evidence>
<feature type="transmembrane region" description="Helical" evidence="5">
    <location>
        <begin position="139"/>
        <end position="156"/>
    </location>
</feature>
<keyword evidence="2 5" id="KW-0812">Transmembrane</keyword>
<accession>A0A4R8DHY8</accession>
<evidence type="ECO:0000256" key="3">
    <source>
        <dbReference type="ARBA" id="ARBA00022989"/>
    </source>
</evidence>
<keyword evidence="8" id="KW-1185">Reference proteome</keyword>
<dbReference type="GO" id="GO:0016020">
    <property type="term" value="C:membrane"/>
    <property type="evidence" value="ECO:0007669"/>
    <property type="project" value="UniProtKB-SubCell"/>
</dbReference>
<dbReference type="AlphaFoldDB" id="A0A4R8DHY8"/>
<evidence type="ECO:0000313" key="8">
    <source>
        <dbReference type="Proteomes" id="UP000294498"/>
    </source>
</evidence>
<sequence length="166" mass="18535">MKFTRNSFLYVFRIILGCLISWWALALLHIDRREWALITVIIVSEPDFENLRNNTISRVINTLAGCAVGLIFLLLTGVTFLSMILGVTASILISTSYPRYPSSWKLAPVTVVIVMVPSVMSQASLSNAIVVALTRAGEVLVGCVVAFLLGLIFARLHRLRMPFRRR</sequence>
<protein>
    <submittedName>
        <fullName evidence="7">Fusaric acid resistance family protein</fullName>
    </submittedName>
</protein>
<dbReference type="OrthoDB" id="8447972at2"/>
<dbReference type="Pfam" id="PF13515">
    <property type="entry name" value="FUSC_2"/>
    <property type="match status" value="1"/>
</dbReference>
<keyword evidence="4 5" id="KW-0472">Membrane</keyword>
<feature type="transmembrane region" description="Helical" evidence="5">
    <location>
        <begin position="7"/>
        <end position="30"/>
    </location>
</feature>
<evidence type="ECO:0000256" key="1">
    <source>
        <dbReference type="ARBA" id="ARBA00004141"/>
    </source>
</evidence>
<comment type="caution">
    <text evidence="7">The sequence shown here is derived from an EMBL/GenBank/DDBJ whole genome shotgun (WGS) entry which is preliminary data.</text>
</comment>
<dbReference type="RefSeq" id="WP_133999445.1">
    <property type="nucleotide sequence ID" value="NZ_SODV01000002.1"/>
</dbReference>
<dbReference type="EMBL" id="SODV01000002">
    <property type="protein sequence ID" value="TDW97353.1"/>
    <property type="molecule type" value="Genomic_DNA"/>
</dbReference>
<feature type="domain" description="Integral membrane bound transporter" evidence="6">
    <location>
        <begin position="21"/>
        <end position="148"/>
    </location>
</feature>
<gene>
    <name evidence="7" type="ORF">EDB95_5200</name>
</gene>
<feature type="transmembrane region" description="Helical" evidence="5">
    <location>
        <begin position="106"/>
        <end position="133"/>
    </location>
</feature>
<evidence type="ECO:0000313" key="7">
    <source>
        <dbReference type="EMBL" id="TDW97353.1"/>
    </source>
</evidence>
<comment type="subcellular location">
    <subcellularLocation>
        <location evidence="1">Membrane</location>
        <topology evidence="1">Multi-pass membrane protein</topology>
    </subcellularLocation>
</comment>
<proteinExistence type="predicted"/>
<evidence type="ECO:0000259" key="6">
    <source>
        <dbReference type="Pfam" id="PF13515"/>
    </source>
</evidence>